<protein>
    <submittedName>
        <fullName evidence="1">AzlC protein</fullName>
    </submittedName>
</protein>
<dbReference type="Pfam" id="PF03591">
    <property type="entry name" value="AzlC"/>
    <property type="match status" value="1"/>
</dbReference>
<dbReference type="InterPro" id="IPR011606">
    <property type="entry name" value="Brnchd-chn_aa_trnsp_permease"/>
</dbReference>
<gene>
    <name evidence="1" type="ORF">SAMN05216431_10831</name>
</gene>
<evidence type="ECO:0000313" key="1">
    <source>
        <dbReference type="EMBL" id="SEM75089.1"/>
    </source>
</evidence>
<accession>A0ABY1AC54</accession>
<proteinExistence type="predicted"/>
<dbReference type="Proteomes" id="UP000182089">
    <property type="component" value="Unassembled WGS sequence"/>
</dbReference>
<organism evidence="1 2">
    <name type="scientific">Ligilactobacillus ruminis</name>
    <dbReference type="NCBI Taxonomy" id="1623"/>
    <lineage>
        <taxon>Bacteria</taxon>
        <taxon>Bacillati</taxon>
        <taxon>Bacillota</taxon>
        <taxon>Bacilli</taxon>
        <taxon>Lactobacillales</taxon>
        <taxon>Lactobacillaceae</taxon>
        <taxon>Ligilactobacillus</taxon>
    </lineage>
</organism>
<comment type="caution">
    <text evidence="1">The sequence shown here is derived from an EMBL/GenBank/DDBJ whole genome shotgun (WGS) entry which is preliminary data.</text>
</comment>
<reference evidence="1 2" key="1">
    <citation type="submission" date="2016-10" db="EMBL/GenBank/DDBJ databases">
        <authorList>
            <person name="Varghese N."/>
            <person name="Submissions S."/>
        </authorList>
    </citation>
    <scope>NUCLEOTIDE SEQUENCE [LARGE SCALE GENOMIC DNA]</scope>
    <source>
        <strain evidence="1 2">WC1T17</strain>
    </source>
</reference>
<sequence length="51" mass="5375">MNDKLDAKTGITDTLPTVFGYIGIGLAFGIVSKTAGLKAWEVLLMSLIAYG</sequence>
<dbReference type="EMBL" id="FOCC01000008">
    <property type="protein sequence ID" value="SEM75089.1"/>
    <property type="molecule type" value="Genomic_DNA"/>
</dbReference>
<evidence type="ECO:0000313" key="2">
    <source>
        <dbReference type="Proteomes" id="UP000182089"/>
    </source>
</evidence>
<name>A0ABY1AC54_9LACO</name>